<dbReference type="Proteomes" id="UP000537204">
    <property type="component" value="Unassembled WGS sequence"/>
</dbReference>
<dbReference type="GO" id="GO:0020037">
    <property type="term" value="F:heme binding"/>
    <property type="evidence" value="ECO:0007669"/>
    <property type="project" value="InterPro"/>
</dbReference>
<dbReference type="SUPFAM" id="SSF48695">
    <property type="entry name" value="Multiheme cytochromes"/>
    <property type="match status" value="1"/>
</dbReference>
<dbReference type="InterPro" id="IPR036909">
    <property type="entry name" value="Cyt_c-like_dom_sf"/>
</dbReference>
<dbReference type="GO" id="GO:0009055">
    <property type="term" value="F:electron transfer activity"/>
    <property type="evidence" value="ECO:0007669"/>
    <property type="project" value="InterPro"/>
</dbReference>
<protein>
    <submittedName>
        <fullName evidence="1">Putative repeat protein (TIGR03806 family)</fullName>
    </submittedName>
</protein>
<comment type="caution">
    <text evidence="1">The sequence shown here is derived from an EMBL/GenBank/DDBJ whole genome shotgun (WGS) entry which is preliminary data.</text>
</comment>
<sequence length="329" mass="37159">MRSKIFILIILFLPFVYILSCNRQNKAIENNTTLLPQSLNSLGLFKGQPDSLLPAQGVEVYELSSTLFTDYAEKQRLIKIPVGKKLKLSGDGLPEFPEGTILAKTFFYSHAKTNKGIGRQLIETRILLFKNGKWTAGTYKWNQHQDGAIYDPASTEVAVDFSDKQGDTHQIKYRIPSKQDCMSCHQSANQIIPIGPKGMNLNREIRIGDNKINQLIELQSKGKLILGKGIDKISRLPDYEDLHASVEHRARAYMEINCAHCHNPNGLAYRQSILLNYQVPLKQSGIEFNKNNIIDRTGSMGQFHMPKIGTTILDKQGVELLRKYITSLQ</sequence>
<proteinExistence type="predicted"/>
<dbReference type="InterPro" id="IPR036280">
    <property type="entry name" value="Multihaem_cyt_sf"/>
</dbReference>
<name>A0A7W8ZNJ0_9SPHI</name>
<evidence type="ECO:0000313" key="2">
    <source>
        <dbReference type="Proteomes" id="UP000537204"/>
    </source>
</evidence>
<gene>
    <name evidence="1" type="ORF">HDE68_003221</name>
</gene>
<accession>A0A7W8ZNJ0</accession>
<dbReference type="RefSeq" id="WP_183883195.1">
    <property type="nucleotide sequence ID" value="NZ_JACHCE010000005.1"/>
</dbReference>
<reference evidence="1 2" key="1">
    <citation type="submission" date="2020-08" db="EMBL/GenBank/DDBJ databases">
        <title>Genomic Encyclopedia of Type Strains, Phase IV (KMG-V): Genome sequencing to study the core and pangenomes of soil and plant-associated prokaryotes.</title>
        <authorList>
            <person name="Whitman W."/>
        </authorList>
    </citation>
    <scope>NUCLEOTIDE SEQUENCE [LARGE SCALE GENOMIC DNA]</scope>
    <source>
        <strain evidence="1 2">S3M1</strain>
    </source>
</reference>
<dbReference type="SUPFAM" id="SSF46626">
    <property type="entry name" value="Cytochrome c"/>
    <property type="match status" value="1"/>
</dbReference>
<evidence type="ECO:0000313" key="1">
    <source>
        <dbReference type="EMBL" id="MBB5637306.1"/>
    </source>
</evidence>
<dbReference type="EMBL" id="JACHCE010000005">
    <property type="protein sequence ID" value="MBB5637306.1"/>
    <property type="molecule type" value="Genomic_DNA"/>
</dbReference>
<organism evidence="1 2">
    <name type="scientific">Pedobacter cryoconitis</name>
    <dbReference type="NCBI Taxonomy" id="188932"/>
    <lineage>
        <taxon>Bacteria</taxon>
        <taxon>Pseudomonadati</taxon>
        <taxon>Bacteroidota</taxon>
        <taxon>Sphingobacteriia</taxon>
        <taxon>Sphingobacteriales</taxon>
        <taxon>Sphingobacteriaceae</taxon>
        <taxon>Pedobacter</taxon>
    </lineage>
</organism>
<dbReference type="AlphaFoldDB" id="A0A7W8ZNJ0"/>